<reference evidence="1 2" key="1">
    <citation type="submission" date="2021-03" db="EMBL/GenBank/DDBJ databases">
        <authorList>
            <person name="King G.J."/>
            <person name="Bancroft I."/>
            <person name="Baten A."/>
            <person name="Bloomfield J."/>
            <person name="Borpatragohain P."/>
            <person name="He Z."/>
            <person name="Irish N."/>
            <person name="Irwin J."/>
            <person name="Liu K."/>
            <person name="Mauleon R.P."/>
            <person name="Moore J."/>
            <person name="Morris R."/>
            <person name="Ostergaard L."/>
            <person name="Wang B."/>
            <person name="Wells R."/>
        </authorList>
    </citation>
    <scope>NUCLEOTIDE SEQUENCE [LARGE SCALE GENOMIC DNA]</scope>
    <source>
        <strain evidence="1">R-o-18</strain>
        <tissue evidence="1">Leaf</tissue>
    </source>
</reference>
<comment type="caution">
    <text evidence="1">The sequence shown here is derived from an EMBL/GenBank/DDBJ whole genome shotgun (WGS) entry which is preliminary data.</text>
</comment>
<feature type="non-terminal residue" evidence="1">
    <location>
        <position position="168"/>
    </location>
</feature>
<sequence length="168" mass="17829">MKETSLSLSLNYFSPTSLYLSAASLVFSSPAPPCPLGRLPEPLCCLFFSSFIFSLVHLSSIWSFHGVVSGLEDGGEVKSGGAGVVSVGLPTLLACLVGASPEEVYPTGPLALYEPRVKWVYTVSGWWVGGSNLQLFSPNDGIVSCGSSSCCRLWRLGVLEAVRAVCFK</sequence>
<name>A0ABQ7LQQ2_BRACM</name>
<gene>
    <name evidence="1" type="primary">A08g501160.1_BraROA</name>
    <name evidence="1" type="ORF">IGI04_029617</name>
</gene>
<dbReference type="Proteomes" id="UP000823674">
    <property type="component" value="Chromosome A08"/>
</dbReference>
<protein>
    <submittedName>
        <fullName evidence="1">Uncharacterized protein</fullName>
    </submittedName>
</protein>
<proteinExistence type="predicted"/>
<dbReference type="EMBL" id="JADBGQ010000007">
    <property type="protein sequence ID" value="KAG5388076.1"/>
    <property type="molecule type" value="Genomic_DNA"/>
</dbReference>
<accession>A0ABQ7LQQ2</accession>
<organism evidence="1 2">
    <name type="scientific">Brassica rapa subsp. trilocularis</name>
    <dbReference type="NCBI Taxonomy" id="1813537"/>
    <lineage>
        <taxon>Eukaryota</taxon>
        <taxon>Viridiplantae</taxon>
        <taxon>Streptophyta</taxon>
        <taxon>Embryophyta</taxon>
        <taxon>Tracheophyta</taxon>
        <taxon>Spermatophyta</taxon>
        <taxon>Magnoliopsida</taxon>
        <taxon>eudicotyledons</taxon>
        <taxon>Gunneridae</taxon>
        <taxon>Pentapetalae</taxon>
        <taxon>rosids</taxon>
        <taxon>malvids</taxon>
        <taxon>Brassicales</taxon>
        <taxon>Brassicaceae</taxon>
        <taxon>Brassiceae</taxon>
        <taxon>Brassica</taxon>
    </lineage>
</organism>
<keyword evidence="2" id="KW-1185">Reference proteome</keyword>
<evidence type="ECO:0000313" key="1">
    <source>
        <dbReference type="EMBL" id="KAG5388076.1"/>
    </source>
</evidence>
<evidence type="ECO:0000313" key="2">
    <source>
        <dbReference type="Proteomes" id="UP000823674"/>
    </source>
</evidence>